<gene>
    <name evidence="2" type="ORF">NNO07_16065</name>
</gene>
<proteinExistence type="predicted"/>
<dbReference type="CDD" id="cd00085">
    <property type="entry name" value="HNHc"/>
    <property type="match status" value="1"/>
</dbReference>
<dbReference type="Proteomes" id="UP001211689">
    <property type="component" value="Unassembled WGS sequence"/>
</dbReference>
<sequence length="259" mass="29111">MPVVITENDVSPWADITGKEYHFPKRYKTLLTPGTQCIYYKGKLTDKAFASARLAKEPHYFGVVTIDQVYADPASSKGDLYASLKDYQRFEKAVFSKTKAGYLETIPASRESNYWRDGVREADQETFDKILMNALLLPVDSIATLPPVELQDFESREEGAPSKVYSTKYERDPNLRQQAISIHGLSCKGCGLNFEKTYGEYAKGIIHIHHTVPLSEYGGSRKVDPEKDLIPLCPNCHAVVHRKKSSTLTLGQLKKLICS</sequence>
<protein>
    <submittedName>
        <fullName evidence="2">HNH endonuclease</fullName>
    </submittedName>
</protein>
<keyword evidence="2" id="KW-0255">Endonuclease</keyword>
<dbReference type="EMBL" id="JANEWF010000018">
    <property type="protein sequence ID" value="MDA8484588.1"/>
    <property type="molecule type" value="Genomic_DNA"/>
</dbReference>
<feature type="domain" description="HNH nuclease" evidence="1">
    <location>
        <begin position="174"/>
        <end position="238"/>
    </location>
</feature>
<dbReference type="InterPro" id="IPR002711">
    <property type="entry name" value="HNH"/>
</dbReference>
<dbReference type="InterPro" id="IPR003615">
    <property type="entry name" value="HNH_nuc"/>
</dbReference>
<name>A0ABT4Y723_METRE</name>
<reference evidence="2 3" key="1">
    <citation type="submission" date="2022-07" db="EMBL/GenBank/DDBJ databases">
        <title>Genome Analysis of Selected Gammaproteobacteria from Nigerian Food snails.</title>
        <authorList>
            <person name="Okafor A.C."/>
        </authorList>
    </citation>
    <scope>NUCLEOTIDE SEQUENCE [LARGE SCALE GENOMIC DNA]</scope>
    <source>
        <strain evidence="2 3">Awg 2</strain>
    </source>
</reference>
<organism evidence="2 3">
    <name type="scientific">Metapseudomonas resinovorans</name>
    <name type="common">Pseudomonas resinovorans</name>
    <dbReference type="NCBI Taxonomy" id="53412"/>
    <lineage>
        <taxon>Bacteria</taxon>
        <taxon>Pseudomonadati</taxon>
        <taxon>Pseudomonadota</taxon>
        <taxon>Gammaproteobacteria</taxon>
        <taxon>Pseudomonadales</taxon>
        <taxon>Pseudomonadaceae</taxon>
        <taxon>Metapseudomonas</taxon>
    </lineage>
</organism>
<dbReference type="GO" id="GO:0004519">
    <property type="term" value="F:endonuclease activity"/>
    <property type="evidence" value="ECO:0007669"/>
    <property type="project" value="UniProtKB-KW"/>
</dbReference>
<accession>A0ABT4Y723</accession>
<evidence type="ECO:0000313" key="2">
    <source>
        <dbReference type="EMBL" id="MDA8484588.1"/>
    </source>
</evidence>
<dbReference type="Pfam" id="PF01844">
    <property type="entry name" value="HNH"/>
    <property type="match status" value="1"/>
</dbReference>
<dbReference type="RefSeq" id="WP_271471289.1">
    <property type="nucleotide sequence ID" value="NZ_JANEWF010000018.1"/>
</dbReference>
<comment type="caution">
    <text evidence="2">The sequence shown here is derived from an EMBL/GenBank/DDBJ whole genome shotgun (WGS) entry which is preliminary data.</text>
</comment>
<keyword evidence="2" id="KW-0378">Hydrolase</keyword>
<keyword evidence="2" id="KW-0540">Nuclease</keyword>
<keyword evidence="3" id="KW-1185">Reference proteome</keyword>
<dbReference type="SMART" id="SM00507">
    <property type="entry name" value="HNHc"/>
    <property type="match status" value="1"/>
</dbReference>
<evidence type="ECO:0000259" key="1">
    <source>
        <dbReference type="SMART" id="SM00507"/>
    </source>
</evidence>
<evidence type="ECO:0000313" key="3">
    <source>
        <dbReference type="Proteomes" id="UP001211689"/>
    </source>
</evidence>